<dbReference type="InterPro" id="IPR032466">
    <property type="entry name" value="Metal_Hydrolase"/>
</dbReference>
<dbReference type="SUPFAM" id="SSF51556">
    <property type="entry name" value="Metallo-dependent hydrolases"/>
    <property type="match status" value="1"/>
</dbReference>
<dbReference type="STRING" id="745368.SAMN02745178_00269"/>
<evidence type="ECO:0000313" key="9">
    <source>
        <dbReference type="Proteomes" id="UP000190286"/>
    </source>
</evidence>
<comment type="similarity">
    <text evidence="3 7">Belongs to the metallo-dependent hydrolases superfamily. Uronate isomerase family.</text>
</comment>
<dbReference type="HAMAP" id="MF_00675">
    <property type="entry name" value="UxaC"/>
    <property type="match status" value="1"/>
</dbReference>
<name>A0A1T4WA21_9FIRM</name>
<dbReference type="OrthoDB" id="9766564at2"/>
<dbReference type="PANTHER" id="PTHR30068:SF4">
    <property type="entry name" value="URONATE ISOMERASE"/>
    <property type="match status" value="1"/>
</dbReference>
<keyword evidence="6 7" id="KW-0413">Isomerase</keyword>
<gene>
    <name evidence="7" type="primary">uxaC</name>
    <name evidence="8" type="ORF">SAMN02745178_00269</name>
</gene>
<comment type="catalytic activity">
    <reaction evidence="1 7">
        <text>D-glucuronate = D-fructuronate</text>
        <dbReference type="Rhea" id="RHEA:13049"/>
        <dbReference type="ChEBI" id="CHEBI:58720"/>
        <dbReference type="ChEBI" id="CHEBI:59863"/>
        <dbReference type="EC" id="5.3.1.12"/>
    </reaction>
</comment>
<dbReference type="GO" id="GO:0019698">
    <property type="term" value="P:D-galacturonate catabolic process"/>
    <property type="evidence" value="ECO:0007669"/>
    <property type="project" value="TreeGrafter"/>
</dbReference>
<evidence type="ECO:0000313" key="8">
    <source>
        <dbReference type="EMBL" id="SKA74132.1"/>
    </source>
</evidence>
<evidence type="ECO:0000256" key="1">
    <source>
        <dbReference type="ARBA" id="ARBA00001165"/>
    </source>
</evidence>
<dbReference type="NCBIfam" id="NF002794">
    <property type="entry name" value="PRK02925.1"/>
    <property type="match status" value="1"/>
</dbReference>
<organism evidence="8 9">
    <name type="scientific">Gemmiger formicilis</name>
    <dbReference type="NCBI Taxonomy" id="745368"/>
    <lineage>
        <taxon>Bacteria</taxon>
        <taxon>Bacillati</taxon>
        <taxon>Bacillota</taxon>
        <taxon>Clostridia</taxon>
        <taxon>Eubacteriales</taxon>
        <taxon>Gemmiger</taxon>
    </lineage>
</organism>
<protein>
    <recommendedName>
        <fullName evidence="5 7">Uronate isomerase</fullName>
        <ecNumber evidence="4 7">5.3.1.12</ecNumber>
    </recommendedName>
    <alternativeName>
        <fullName evidence="7">Glucuronate isomerase</fullName>
    </alternativeName>
    <alternativeName>
        <fullName evidence="7">Uronic isomerase</fullName>
    </alternativeName>
</protein>
<evidence type="ECO:0000256" key="7">
    <source>
        <dbReference type="HAMAP-Rule" id="MF_00675"/>
    </source>
</evidence>
<keyword evidence="9" id="KW-1185">Reference proteome</keyword>
<dbReference type="GO" id="GO:0008880">
    <property type="term" value="F:glucuronate isomerase activity"/>
    <property type="evidence" value="ECO:0007669"/>
    <property type="project" value="UniProtKB-UniRule"/>
</dbReference>
<evidence type="ECO:0000256" key="5">
    <source>
        <dbReference type="ARBA" id="ARBA00020555"/>
    </source>
</evidence>
<evidence type="ECO:0000256" key="2">
    <source>
        <dbReference type="ARBA" id="ARBA00004892"/>
    </source>
</evidence>
<sequence length="480" mass="55031">MKAFMDKDFLLETPTAQHLYHDYSAKLPIVDYHCHIPPQEIYENRRFENIAQVWLGGHQVLADGSDYYFGDHYKWRVMRSNGVPEEYITGDKPDRERFQKFAESLEMAIGNPMYTWCHLELKKYFGYEGVLNGETAEEVWNLCNDKLQHDPKLTVRGLIEQSNVAMVGTTDDPIDSLEWHKKIKEDPTIKVVVAPSFRPDKALNIRKEGFADYIHKLEEVVGRKFACANCVVSALEERLEFFVEMGCRASDHGLDYIPFAETNAEKATAAFKKAMAGETLTKEEGDEYTTYLLLKLGALYKKHNVVMQMHYSCLRNVNDKMYRKLGPDTGFDMIAVTDCSATISSLLSALTKEDACPKVILYSLNPADFDMLGTILGAFQDDEIPGKIQLGSAWWFCDTDDGMYQQMKTLARLGLLGNFIGMLTDSRSFLSYTRHELFRRLMCNLIGNWVENGQYPNDEKSLKKIVEGISYYNAKRYFNL</sequence>
<dbReference type="GO" id="GO:0042840">
    <property type="term" value="P:D-glucuronate catabolic process"/>
    <property type="evidence" value="ECO:0007669"/>
    <property type="project" value="TreeGrafter"/>
</dbReference>
<dbReference type="InterPro" id="IPR003766">
    <property type="entry name" value="Uronate_isomerase"/>
</dbReference>
<dbReference type="Proteomes" id="UP000190286">
    <property type="component" value="Unassembled WGS sequence"/>
</dbReference>
<dbReference type="AlphaFoldDB" id="A0A1T4WA21"/>
<dbReference type="UniPathway" id="UPA00246"/>
<dbReference type="EMBL" id="FUYF01000001">
    <property type="protein sequence ID" value="SKA74132.1"/>
    <property type="molecule type" value="Genomic_DNA"/>
</dbReference>
<evidence type="ECO:0000256" key="6">
    <source>
        <dbReference type="ARBA" id="ARBA00023235"/>
    </source>
</evidence>
<dbReference type="Gene3D" id="3.20.20.140">
    <property type="entry name" value="Metal-dependent hydrolases"/>
    <property type="match status" value="1"/>
</dbReference>
<dbReference type="Pfam" id="PF02614">
    <property type="entry name" value="UxaC"/>
    <property type="match status" value="1"/>
</dbReference>
<dbReference type="Gene3D" id="1.10.2020.10">
    <property type="entry name" value="uronate isomerase, domain 2, chain A"/>
    <property type="match status" value="1"/>
</dbReference>
<comment type="catalytic activity">
    <reaction evidence="7">
        <text>aldehydo-D-galacturonate = keto-D-tagaturonate</text>
        <dbReference type="Rhea" id="RHEA:27702"/>
        <dbReference type="ChEBI" id="CHEBI:12952"/>
        <dbReference type="ChEBI" id="CHEBI:17886"/>
    </reaction>
</comment>
<accession>A0A1T4WA21</accession>
<evidence type="ECO:0000256" key="3">
    <source>
        <dbReference type="ARBA" id="ARBA00008397"/>
    </source>
</evidence>
<dbReference type="RefSeq" id="WP_078783282.1">
    <property type="nucleotide sequence ID" value="NZ_FUYF01000001.1"/>
</dbReference>
<dbReference type="PANTHER" id="PTHR30068">
    <property type="entry name" value="URONATE ISOMERASE"/>
    <property type="match status" value="1"/>
</dbReference>
<dbReference type="GeneID" id="93336767"/>
<proteinExistence type="inferred from homology"/>
<reference evidence="8 9" key="1">
    <citation type="submission" date="2017-02" db="EMBL/GenBank/DDBJ databases">
        <authorList>
            <person name="Peterson S.W."/>
        </authorList>
    </citation>
    <scope>NUCLEOTIDE SEQUENCE [LARGE SCALE GENOMIC DNA]</scope>
    <source>
        <strain evidence="8 9">ATCC 27749</strain>
    </source>
</reference>
<evidence type="ECO:0000256" key="4">
    <source>
        <dbReference type="ARBA" id="ARBA00012546"/>
    </source>
</evidence>
<comment type="pathway">
    <text evidence="2 7">Carbohydrate metabolism; pentose and glucuronate interconversion.</text>
</comment>
<dbReference type="EC" id="5.3.1.12" evidence="4 7"/>